<proteinExistence type="predicted"/>
<dbReference type="EMBL" id="CM037162">
    <property type="protein sequence ID" value="KAH7863003.1"/>
    <property type="molecule type" value="Genomic_DNA"/>
</dbReference>
<evidence type="ECO:0000313" key="2">
    <source>
        <dbReference type="Proteomes" id="UP000828048"/>
    </source>
</evidence>
<sequence>MSNLPDEVLVSIVSRLEVEQQARTSVLSRQWRYLWRFARILKLKFHASLWMDVDDELFGFICSKSIKSDIDGWVTFAFQKRVKVLRLKFNYNLANASWKYPLTADILHGHRLDSLTPFAMWHVDVTSEVLGHFVSVCPYLEDITVFHYVTPRQTRDGTKIDVPPGTIVAQGGFWRSQQKAHKHSK</sequence>
<dbReference type="Proteomes" id="UP000828048">
    <property type="component" value="Chromosome 12"/>
</dbReference>
<reference evidence="1 2" key="1">
    <citation type="journal article" date="2021" name="Hortic Res">
        <title>High-quality reference genome and annotation aids understanding of berry development for evergreen blueberry (Vaccinium darrowii).</title>
        <authorList>
            <person name="Yu J."/>
            <person name="Hulse-Kemp A.M."/>
            <person name="Babiker E."/>
            <person name="Staton M."/>
        </authorList>
    </citation>
    <scope>NUCLEOTIDE SEQUENCE [LARGE SCALE GENOMIC DNA]</scope>
    <source>
        <strain evidence="2">cv. NJ 8807/NJ 8810</strain>
        <tissue evidence="1">Young leaf</tissue>
    </source>
</reference>
<accession>A0ACB7ZAQ5</accession>
<keyword evidence="2" id="KW-1185">Reference proteome</keyword>
<gene>
    <name evidence="1" type="ORF">Vadar_012037</name>
</gene>
<evidence type="ECO:0000313" key="1">
    <source>
        <dbReference type="EMBL" id="KAH7863003.1"/>
    </source>
</evidence>
<protein>
    <submittedName>
        <fullName evidence="1">Uncharacterized protein</fullName>
    </submittedName>
</protein>
<name>A0ACB7ZAQ5_9ERIC</name>
<organism evidence="1 2">
    <name type="scientific">Vaccinium darrowii</name>
    <dbReference type="NCBI Taxonomy" id="229202"/>
    <lineage>
        <taxon>Eukaryota</taxon>
        <taxon>Viridiplantae</taxon>
        <taxon>Streptophyta</taxon>
        <taxon>Embryophyta</taxon>
        <taxon>Tracheophyta</taxon>
        <taxon>Spermatophyta</taxon>
        <taxon>Magnoliopsida</taxon>
        <taxon>eudicotyledons</taxon>
        <taxon>Gunneridae</taxon>
        <taxon>Pentapetalae</taxon>
        <taxon>asterids</taxon>
        <taxon>Ericales</taxon>
        <taxon>Ericaceae</taxon>
        <taxon>Vaccinioideae</taxon>
        <taxon>Vaccinieae</taxon>
        <taxon>Vaccinium</taxon>
    </lineage>
</organism>
<comment type="caution">
    <text evidence="1">The sequence shown here is derived from an EMBL/GenBank/DDBJ whole genome shotgun (WGS) entry which is preliminary data.</text>
</comment>